<reference evidence="5" key="2">
    <citation type="submission" date="2008-08" db="EMBL/GenBank/DDBJ databases">
        <authorList>
            <consortium name="Diatom Consortium"/>
            <person name="Grigoriev I."/>
            <person name="Grimwood J."/>
            <person name="Kuo A."/>
            <person name="Otillar R.P."/>
            <person name="Salamov A."/>
            <person name="Detter J.C."/>
            <person name="Lindquist E."/>
            <person name="Shapiro H."/>
            <person name="Lucas S."/>
            <person name="Glavina del Rio T."/>
            <person name="Pitluck S."/>
            <person name="Rokhsar D."/>
            <person name="Bowler C."/>
        </authorList>
    </citation>
    <scope>GENOME REANNOTATION</scope>
    <source>
        <strain evidence="5">CCAP 1055/1</strain>
    </source>
</reference>
<comment type="similarity">
    <text evidence="1">Belongs to the DCC1 family.</text>
</comment>
<dbReference type="GO" id="GO:0034088">
    <property type="term" value="P:maintenance of mitotic sister chromatid cohesion"/>
    <property type="evidence" value="ECO:0007669"/>
    <property type="project" value="TreeGrafter"/>
</dbReference>
<feature type="compositionally biased region" description="Basic and acidic residues" evidence="3">
    <location>
        <begin position="136"/>
        <end position="152"/>
    </location>
</feature>
<dbReference type="GO" id="GO:0000785">
    <property type="term" value="C:chromatin"/>
    <property type="evidence" value="ECO:0007669"/>
    <property type="project" value="TreeGrafter"/>
</dbReference>
<dbReference type="Proteomes" id="UP000000759">
    <property type="component" value="Chromosome 22"/>
</dbReference>
<dbReference type="RefSeq" id="XP_002184269.1">
    <property type="nucleotide sequence ID" value="XM_002184233.1"/>
</dbReference>
<gene>
    <name evidence="4" type="ORF">PHATRDRAFT_49528</name>
</gene>
<evidence type="ECO:0000256" key="1">
    <source>
        <dbReference type="ARBA" id="ARBA00007017"/>
    </source>
</evidence>
<dbReference type="GO" id="GO:0031390">
    <property type="term" value="C:Ctf18 RFC-like complex"/>
    <property type="evidence" value="ECO:0007669"/>
    <property type="project" value="InterPro"/>
</dbReference>
<dbReference type="KEGG" id="pti:PHATRDRAFT_49528"/>
<dbReference type="GeneID" id="7195859"/>
<evidence type="ECO:0000256" key="3">
    <source>
        <dbReference type="SAM" id="MobiDB-lite"/>
    </source>
</evidence>
<protein>
    <recommendedName>
        <fullName evidence="6">Sister chromatid cohesion protein DCC1</fullName>
    </recommendedName>
</protein>
<dbReference type="Pfam" id="PF09724">
    <property type="entry name" value="Dcc1"/>
    <property type="match status" value="1"/>
</dbReference>
<name>B7GAX2_PHATC</name>
<dbReference type="GO" id="GO:0006260">
    <property type="term" value="P:DNA replication"/>
    <property type="evidence" value="ECO:0007669"/>
    <property type="project" value="UniProtKB-KW"/>
</dbReference>
<accession>B7GAX2</accession>
<evidence type="ECO:0000313" key="5">
    <source>
        <dbReference type="Proteomes" id="UP000000759"/>
    </source>
</evidence>
<feature type="region of interest" description="Disordered" evidence="3">
    <location>
        <begin position="131"/>
        <end position="155"/>
    </location>
</feature>
<proteinExistence type="inferred from homology"/>
<sequence>MSDTCLDALLSTRDGQIGLLTLPREDLRVTGDSASSGDTTPPSSFVLLQLPVGWQARDLRDAHFVANRSQQVVLVSEAHHCSFTAHRVETSNVLVLVPPRKTTNHQANAAADANDTGAEAEAGFALHDTQAADGDTPWKRDTDEPASREWKKAKLAAPRDASPLVPVPARLLKPGGIGSSFLELRPTVLARNDLQRALRQALPPNDAEWNPQSYSDCRHSDRTRMQRGRTVAQLANYLQTSTQQIRNGLAALPQAFPLPHSHNNNNNKVHHQTTSFVYLSEVVLQDILDAIVATLAEVDDCSDYAQHGVLLHSVLIPEALQRLSPPVTTVHTDDANLLLWQALIRHGVDTLRDESCSSPHIPSESDTDCEPRTVLTVSKVARLVARRLFQMQTAPWEERRFLARWQSELPGVGHIYAVHVAMLRGLAIRNEGSSTERSVSDRTSTATVPEEATWRYLAADQVVVRSHEHADPTTTGYPTESYFDVLFQTQSLWTLDALQPYLDYLVVETATTQADLLLRHTKLIIRTDPLTGATLQFFTKR</sequence>
<dbReference type="HOGENOM" id="CLU_503892_0_0_1"/>
<dbReference type="PANTHER" id="PTHR13395">
    <property type="entry name" value="SISTER CHROMATID COHESION PROTEIN DCC1-RELATED"/>
    <property type="match status" value="1"/>
</dbReference>
<dbReference type="PANTHER" id="PTHR13395:SF6">
    <property type="entry name" value="SISTER CHROMATID COHESION PROTEIN DCC1"/>
    <property type="match status" value="1"/>
</dbReference>
<dbReference type="EMBL" id="CM000624">
    <property type="protein sequence ID" value="EEC44447.1"/>
    <property type="molecule type" value="Genomic_DNA"/>
</dbReference>
<evidence type="ECO:0000256" key="2">
    <source>
        <dbReference type="ARBA" id="ARBA00022705"/>
    </source>
</evidence>
<dbReference type="GO" id="GO:0000775">
    <property type="term" value="C:chromosome, centromeric region"/>
    <property type="evidence" value="ECO:0007669"/>
    <property type="project" value="TreeGrafter"/>
</dbReference>
<reference evidence="4 5" key="1">
    <citation type="journal article" date="2008" name="Nature">
        <title>The Phaeodactylum genome reveals the evolutionary history of diatom genomes.</title>
        <authorList>
            <person name="Bowler C."/>
            <person name="Allen A.E."/>
            <person name="Badger J.H."/>
            <person name="Grimwood J."/>
            <person name="Jabbari K."/>
            <person name="Kuo A."/>
            <person name="Maheswari U."/>
            <person name="Martens C."/>
            <person name="Maumus F."/>
            <person name="Otillar R.P."/>
            <person name="Rayko E."/>
            <person name="Salamov A."/>
            <person name="Vandepoele K."/>
            <person name="Beszteri B."/>
            <person name="Gruber A."/>
            <person name="Heijde M."/>
            <person name="Katinka M."/>
            <person name="Mock T."/>
            <person name="Valentin K."/>
            <person name="Verret F."/>
            <person name="Berges J.A."/>
            <person name="Brownlee C."/>
            <person name="Cadoret J.P."/>
            <person name="Chiovitti A."/>
            <person name="Choi C.J."/>
            <person name="Coesel S."/>
            <person name="De Martino A."/>
            <person name="Detter J.C."/>
            <person name="Durkin C."/>
            <person name="Falciatore A."/>
            <person name="Fournet J."/>
            <person name="Haruta M."/>
            <person name="Huysman M.J."/>
            <person name="Jenkins B.D."/>
            <person name="Jiroutova K."/>
            <person name="Jorgensen R.E."/>
            <person name="Joubert Y."/>
            <person name="Kaplan A."/>
            <person name="Kroger N."/>
            <person name="Kroth P.G."/>
            <person name="La Roche J."/>
            <person name="Lindquist E."/>
            <person name="Lommer M."/>
            <person name="Martin-Jezequel V."/>
            <person name="Lopez P.J."/>
            <person name="Lucas S."/>
            <person name="Mangogna M."/>
            <person name="McGinnis K."/>
            <person name="Medlin L.K."/>
            <person name="Montsant A."/>
            <person name="Oudot-Le Secq M.P."/>
            <person name="Napoli C."/>
            <person name="Obornik M."/>
            <person name="Parker M.S."/>
            <person name="Petit J.L."/>
            <person name="Porcel B.M."/>
            <person name="Poulsen N."/>
            <person name="Robison M."/>
            <person name="Rychlewski L."/>
            <person name="Rynearson T.A."/>
            <person name="Schmutz J."/>
            <person name="Shapiro H."/>
            <person name="Siaut M."/>
            <person name="Stanley M."/>
            <person name="Sussman M.R."/>
            <person name="Taylor A.R."/>
            <person name="Vardi A."/>
            <person name="von Dassow P."/>
            <person name="Vyverman W."/>
            <person name="Willis A."/>
            <person name="Wyrwicz L.S."/>
            <person name="Rokhsar D.S."/>
            <person name="Weissenbach J."/>
            <person name="Armbrust E.V."/>
            <person name="Green B.R."/>
            <person name="Van de Peer Y."/>
            <person name="Grigoriev I.V."/>
        </authorList>
    </citation>
    <scope>NUCLEOTIDE SEQUENCE [LARGE SCALE GENOMIC DNA]</scope>
    <source>
        <strain evidence="4 5">CCAP 1055/1</strain>
    </source>
</reference>
<dbReference type="PaxDb" id="2850-Phatr49528"/>
<organism evidence="4 5">
    <name type="scientific">Phaeodactylum tricornutum (strain CCAP 1055/1)</name>
    <dbReference type="NCBI Taxonomy" id="556484"/>
    <lineage>
        <taxon>Eukaryota</taxon>
        <taxon>Sar</taxon>
        <taxon>Stramenopiles</taxon>
        <taxon>Ochrophyta</taxon>
        <taxon>Bacillariophyta</taxon>
        <taxon>Bacillariophyceae</taxon>
        <taxon>Bacillariophycidae</taxon>
        <taxon>Naviculales</taxon>
        <taxon>Phaeodactylaceae</taxon>
        <taxon>Phaeodactylum</taxon>
    </lineage>
</organism>
<dbReference type="InParanoid" id="B7GAX2"/>
<keyword evidence="2" id="KW-0235">DNA replication</keyword>
<dbReference type="AlphaFoldDB" id="B7GAX2"/>
<evidence type="ECO:0008006" key="6">
    <source>
        <dbReference type="Google" id="ProtNLM"/>
    </source>
</evidence>
<evidence type="ECO:0000313" key="4">
    <source>
        <dbReference type="EMBL" id="EEC44447.1"/>
    </source>
</evidence>
<dbReference type="OrthoDB" id="48517at2759"/>
<keyword evidence="5" id="KW-1185">Reference proteome</keyword>
<dbReference type="InterPro" id="IPR019128">
    <property type="entry name" value="Dcc1"/>
</dbReference>